<dbReference type="GO" id="GO:0071035">
    <property type="term" value="P:nuclear polyadenylation-dependent rRNA catabolic process"/>
    <property type="evidence" value="ECO:0007669"/>
    <property type="project" value="TreeGrafter"/>
</dbReference>
<keyword evidence="12" id="KW-1185">Reference proteome</keyword>
<evidence type="ECO:0000313" key="12">
    <source>
        <dbReference type="Proteomes" id="UP000749559"/>
    </source>
</evidence>
<dbReference type="Pfam" id="PF15985">
    <property type="entry name" value="KH_6"/>
    <property type="match status" value="1"/>
</dbReference>
<accession>A0A8J1UW93</accession>
<evidence type="ECO:0000256" key="4">
    <source>
        <dbReference type="ARBA" id="ARBA00022490"/>
    </source>
</evidence>
<keyword evidence="7" id="KW-0694">RNA-binding</keyword>
<dbReference type="FunFam" id="2.40.50.140:FF:000112">
    <property type="entry name" value="Exosome complex component RRP40"/>
    <property type="match status" value="1"/>
</dbReference>
<evidence type="ECO:0000256" key="5">
    <source>
        <dbReference type="ARBA" id="ARBA00022552"/>
    </source>
</evidence>
<sequence length="235" mass="25939">MEHVGKIFMPGDVLSNLQASQKSGKVVLGPGLKCDNDSVFVNKPGVLKHKEPNFYWIDSHQKKYVPTRGEHVLGVVTNRMGDVYRVDIRGSEPASLSFLSFEGATKRNRPDIKIGDLVYGKLLCANKDIEPEMVCIDSTGRSNGMGVISCNGGFMFTCSLNHIRKILSPQFNLLKTLGNSLPFEVAVGMNGRIWVKGRSIKETIAIVNGLNSVEYMDTNEIKVMCRKLLDTLAGF</sequence>
<dbReference type="GO" id="GO:0000467">
    <property type="term" value="P:exonucleolytic trimming to generate mature 3'-end of 5.8S rRNA from tricistronic rRNA transcript (SSU-rRNA, 5.8S rRNA, LSU-rRNA)"/>
    <property type="evidence" value="ECO:0007669"/>
    <property type="project" value="TreeGrafter"/>
</dbReference>
<dbReference type="GO" id="GO:0034475">
    <property type="term" value="P:U4 snRNA 3'-end processing"/>
    <property type="evidence" value="ECO:0007669"/>
    <property type="project" value="TreeGrafter"/>
</dbReference>
<evidence type="ECO:0000256" key="3">
    <source>
        <dbReference type="ARBA" id="ARBA00007841"/>
    </source>
</evidence>
<dbReference type="CDD" id="cd22526">
    <property type="entry name" value="KH-I_Rrp40"/>
    <property type="match status" value="1"/>
</dbReference>
<dbReference type="SUPFAM" id="SSF54791">
    <property type="entry name" value="Eukaryotic type KH-domain (KH-domain type I)"/>
    <property type="match status" value="1"/>
</dbReference>
<evidence type="ECO:0000256" key="8">
    <source>
        <dbReference type="ARBA" id="ARBA00023242"/>
    </source>
</evidence>
<gene>
    <name evidence="11" type="ORF">OFUS_LOCUS203</name>
</gene>
<dbReference type="SUPFAM" id="SSF110324">
    <property type="entry name" value="Ribosomal L27 protein-like"/>
    <property type="match status" value="1"/>
</dbReference>
<dbReference type="GO" id="GO:0000176">
    <property type="term" value="C:nuclear exosome (RNase complex)"/>
    <property type="evidence" value="ECO:0007669"/>
    <property type="project" value="TreeGrafter"/>
</dbReference>
<evidence type="ECO:0000256" key="2">
    <source>
        <dbReference type="ARBA" id="ARBA00004604"/>
    </source>
</evidence>
<dbReference type="GO" id="GO:0000177">
    <property type="term" value="C:cytoplasmic exosome (RNase complex)"/>
    <property type="evidence" value="ECO:0007669"/>
    <property type="project" value="TreeGrafter"/>
</dbReference>
<evidence type="ECO:0000256" key="10">
    <source>
        <dbReference type="ARBA" id="ARBA00069899"/>
    </source>
</evidence>
<keyword evidence="4" id="KW-0963">Cytoplasm</keyword>
<reference evidence="11" key="1">
    <citation type="submission" date="2022-03" db="EMBL/GenBank/DDBJ databases">
        <authorList>
            <person name="Martin C."/>
        </authorList>
    </citation>
    <scope>NUCLEOTIDE SEQUENCE</scope>
</reference>
<keyword evidence="8" id="KW-0539">Nucleus</keyword>
<dbReference type="FunFam" id="3.30.1370.10:FF:000038">
    <property type="entry name" value="exosome complex component RRP40"/>
    <property type="match status" value="1"/>
</dbReference>
<dbReference type="InterPro" id="IPR037319">
    <property type="entry name" value="Rrp40_S1"/>
</dbReference>
<dbReference type="InterPro" id="IPR036612">
    <property type="entry name" value="KH_dom_type_1_sf"/>
</dbReference>
<dbReference type="AlphaFoldDB" id="A0A8J1UW93"/>
<evidence type="ECO:0000256" key="9">
    <source>
        <dbReference type="ARBA" id="ARBA00030615"/>
    </source>
</evidence>
<evidence type="ECO:0000313" key="11">
    <source>
        <dbReference type="EMBL" id="CAH1772438.1"/>
    </source>
</evidence>
<evidence type="ECO:0000256" key="1">
    <source>
        <dbReference type="ARBA" id="ARBA00004496"/>
    </source>
</evidence>
<dbReference type="GO" id="GO:0010468">
    <property type="term" value="P:regulation of gene expression"/>
    <property type="evidence" value="ECO:0007669"/>
    <property type="project" value="UniProtKB-ARBA"/>
</dbReference>
<name>A0A8J1UW93_OWEFU</name>
<dbReference type="InterPro" id="IPR012340">
    <property type="entry name" value="NA-bd_OB-fold"/>
</dbReference>
<comment type="caution">
    <text evidence="11">The sequence shown here is derived from an EMBL/GenBank/DDBJ whole genome shotgun (WGS) entry which is preliminary data.</text>
</comment>
<dbReference type="PANTHER" id="PTHR21321">
    <property type="entry name" value="PNAS-3 RELATED"/>
    <property type="match status" value="1"/>
</dbReference>
<proteinExistence type="inferred from homology"/>
<dbReference type="PANTHER" id="PTHR21321:SF1">
    <property type="entry name" value="EXOSOME COMPLEX COMPONENT RRP40"/>
    <property type="match status" value="1"/>
</dbReference>
<dbReference type="InterPro" id="IPR049469">
    <property type="entry name" value="RRP40_KH-I"/>
</dbReference>
<keyword evidence="5" id="KW-0698">rRNA processing</keyword>
<protein>
    <recommendedName>
        <fullName evidence="10">Exosome complex component RRP40</fullName>
    </recommendedName>
    <alternativeName>
        <fullName evidence="9">Ribosomal RNA-processing protein 40</fullName>
    </alternativeName>
</protein>
<dbReference type="Gene3D" id="3.30.1370.10">
    <property type="entry name" value="K Homology domain, type 1"/>
    <property type="match status" value="1"/>
</dbReference>
<dbReference type="GO" id="GO:0071051">
    <property type="term" value="P:poly(A)-dependent snoRNA 3'-end processing"/>
    <property type="evidence" value="ECO:0007669"/>
    <property type="project" value="TreeGrafter"/>
</dbReference>
<dbReference type="EMBL" id="CAIIXF020000001">
    <property type="protein sequence ID" value="CAH1772438.1"/>
    <property type="molecule type" value="Genomic_DNA"/>
</dbReference>
<keyword evidence="6" id="KW-0271">Exosome</keyword>
<dbReference type="OrthoDB" id="340500at2759"/>
<comment type="similarity">
    <text evidence="3">Belongs to the RRP40 family.</text>
</comment>
<comment type="subcellular location">
    <subcellularLocation>
        <location evidence="1">Cytoplasm</location>
    </subcellularLocation>
    <subcellularLocation>
        <location evidence="2">Nucleus</location>
        <location evidence="2">Nucleolus</location>
    </subcellularLocation>
</comment>
<dbReference type="GO" id="GO:0005730">
    <property type="term" value="C:nucleolus"/>
    <property type="evidence" value="ECO:0007669"/>
    <property type="project" value="UniProtKB-SubCell"/>
</dbReference>
<evidence type="ECO:0000256" key="7">
    <source>
        <dbReference type="ARBA" id="ARBA00022884"/>
    </source>
</evidence>
<dbReference type="InterPro" id="IPR026699">
    <property type="entry name" value="Exosome_RNA_bind1/RRP40/RRP4"/>
</dbReference>
<dbReference type="GO" id="GO:0071034">
    <property type="term" value="P:CUT catabolic process"/>
    <property type="evidence" value="ECO:0007669"/>
    <property type="project" value="TreeGrafter"/>
</dbReference>
<dbReference type="Gene3D" id="2.40.50.100">
    <property type="match status" value="1"/>
</dbReference>
<dbReference type="CDD" id="cd05790">
    <property type="entry name" value="S1_Rrp40"/>
    <property type="match status" value="1"/>
</dbReference>
<dbReference type="GO" id="GO:0003723">
    <property type="term" value="F:RNA binding"/>
    <property type="evidence" value="ECO:0007669"/>
    <property type="project" value="UniProtKB-KW"/>
</dbReference>
<dbReference type="Pfam" id="PF21262">
    <property type="entry name" value="RRP40_S1"/>
    <property type="match status" value="1"/>
</dbReference>
<evidence type="ECO:0000256" key="6">
    <source>
        <dbReference type="ARBA" id="ARBA00022835"/>
    </source>
</evidence>
<dbReference type="Gene3D" id="2.40.50.140">
    <property type="entry name" value="Nucleic acid-binding proteins"/>
    <property type="match status" value="1"/>
</dbReference>
<dbReference type="SUPFAM" id="SSF50249">
    <property type="entry name" value="Nucleic acid-binding proteins"/>
    <property type="match status" value="1"/>
</dbReference>
<dbReference type="InterPro" id="IPR004088">
    <property type="entry name" value="KH_dom_type_1"/>
</dbReference>
<dbReference type="Proteomes" id="UP000749559">
    <property type="component" value="Unassembled WGS sequence"/>
</dbReference>
<organism evidence="11 12">
    <name type="scientific">Owenia fusiformis</name>
    <name type="common">Polychaete worm</name>
    <dbReference type="NCBI Taxonomy" id="6347"/>
    <lineage>
        <taxon>Eukaryota</taxon>
        <taxon>Metazoa</taxon>
        <taxon>Spiralia</taxon>
        <taxon>Lophotrochozoa</taxon>
        <taxon>Annelida</taxon>
        <taxon>Polychaeta</taxon>
        <taxon>Sedentaria</taxon>
        <taxon>Canalipalpata</taxon>
        <taxon>Sabellida</taxon>
        <taxon>Oweniida</taxon>
        <taxon>Oweniidae</taxon>
        <taxon>Owenia</taxon>
    </lineage>
</organism>
<dbReference type="GO" id="GO:0071038">
    <property type="term" value="P:TRAMP-dependent tRNA surveillance pathway"/>
    <property type="evidence" value="ECO:0007669"/>
    <property type="project" value="TreeGrafter"/>
</dbReference>